<name>A0ABS0XQE0_9SPHN</name>
<protein>
    <recommendedName>
        <fullName evidence="3">Lipoprotein</fullName>
    </recommendedName>
</protein>
<reference evidence="2" key="1">
    <citation type="submission" date="2020-12" db="EMBL/GenBank/DDBJ databases">
        <title>Hymenobacter sp.</title>
        <authorList>
            <person name="Kim M.K."/>
        </authorList>
    </citation>
    <scope>NUCLEOTIDE SEQUENCE [LARGE SCALE GENOMIC DNA]</scope>
    <source>
        <strain evidence="2">BT553</strain>
    </source>
</reference>
<evidence type="ECO:0008006" key="3">
    <source>
        <dbReference type="Google" id="ProtNLM"/>
    </source>
</evidence>
<gene>
    <name evidence="1" type="ORF">JAO74_10700</name>
</gene>
<accession>A0ABS0XQE0</accession>
<organism evidence="1 2">
    <name type="scientific">Sphingomonas mollis</name>
    <dbReference type="NCBI Taxonomy" id="2795726"/>
    <lineage>
        <taxon>Bacteria</taxon>
        <taxon>Pseudomonadati</taxon>
        <taxon>Pseudomonadota</taxon>
        <taxon>Alphaproteobacteria</taxon>
        <taxon>Sphingomonadales</taxon>
        <taxon>Sphingomonadaceae</taxon>
        <taxon>Sphingomonas</taxon>
    </lineage>
</organism>
<dbReference type="Proteomes" id="UP000640426">
    <property type="component" value="Unassembled WGS sequence"/>
</dbReference>
<keyword evidence="2" id="KW-1185">Reference proteome</keyword>
<dbReference type="PROSITE" id="PS51257">
    <property type="entry name" value="PROKAR_LIPOPROTEIN"/>
    <property type="match status" value="1"/>
</dbReference>
<proteinExistence type="predicted"/>
<sequence>MKTQAIFGFALLLAACGSSDEAGNNSAGESTGGGAAVEQTPANLMEDPTNSVVPLTPPGSGPTPMASATPVAALPEAFRGRWGMTVADCDPAKADIAKGLMVVAGDRLTFYESRATPTNIRLDTPLRLTIDLSYSGEGQTWTQTATLGLLDDGKTLVREVTRGDDLGVKGAQRYSRCPAAVS</sequence>
<evidence type="ECO:0000313" key="1">
    <source>
        <dbReference type="EMBL" id="MBJ6122259.1"/>
    </source>
</evidence>
<dbReference type="EMBL" id="JAELXS010000005">
    <property type="protein sequence ID" value="MBJ6122259.1"/>
    <property type="molecule type" value="Genomic_DNA"/>
</dbReference>
<comment type="caution">
    <text evidence="1">The sequence shown here is derived from an EMBL/GenBank/DDBJ whole genome shotgun (WGS) entry which is preliminary data.</text>
</comment>
<evidence type="ECO:0000313" key="2">
    <source>
        <dbReference type="Proteomes" id="UP000640426"/>
    </source>
</evidence>